<protein>
    <submittedName>
        <fullName evidence="1">Uncharacterized protein</fullName>
    </submittedName>
</protein>
<dbReference type="EMBL" id="RDQH01000337">
    <property type="protein sequence ID" value="RXH84487.1"/>
    <property type="molecule type" value="Genomic_DNA"/>
</dbReference>
<name>A0A498IR00_MALDO</name>
<evidence type="ECO:0000313" key="2">
    <source>
        <dbReference type="Proteomes" id="UP000290289"/>
    </source>
</evidence>
<accession>A0A498IR00</accession>
<proteinExistence type="predicted"/>
<organism evidence="1 2">
    <name type="scientific">Malus domestica</name>
    <name type="common">Apple</name>
    <name type="synonym">Pyrus malus</name>
    <dbReference type="NCBI Taxonomy" id="3750"/>
    <lineage>
        <taxon>Eukaryota</taxon>
        <taxon>Viridiplantae</taxon>
        <taxon>Streptophyta</taxon>
        <taxon>Embryophyta</taxon>
        <taxon>Tracheophyta</taxon>
        <taxon>Spermatophyta</taxon>
        <taxon>Magnoliopsida</taxon>
        <taxon>eudicotyledons</taxon>
        <taxon>Gunneridae</taxon>
        <taxon>Pentapetalae</taxon>
        <taxon>rosids</taxon>
        <taxon>fabids</taxon>
        <taxon>Rosales</taxon>
        <taxon>Rosaceae</taxon>
        <taxon>Amygdaloideae</taxon>
        <taxon>Maleae</taxon>
        <taxon>Malus</taxon>
    </lineage>
</organism>
<gene>
    <name evidence="1" type="ORF">DVH24_032771</name>
</gene>
<comment type="caution">
    <text evidence="1">The sequence shown here is derived from an EMBL/GenBank/DDBJ whole genome shotgun (WGS) entry which is preliminary data.</text>
</comment>
<dbReference type="Proteomes" id="UP000290289">
    <property type="component" value="Chromosome 11"/>
</dbReference>
<reference evidence="1 2" key="1">
    <citation type="submission" date="2018-10" db="EMBL/GenBank/DDBJ databases">
        <title>A high-quality apple genome assembly.</title>
        <authorList>
            <person name="Hu J."/>
        </authorList>
    </citation>
    <scope>NUCLEOTIDE SEQUENCE [LARGE SCALE GENOMIC DNA]</scope>
    <source>
        <strain evidence="2">cv. HFTH1</strain>
        <tissue evidence="1">Young leaf</tissue>
    </source>
</reference>
<keyword evidence="2" id="KW-1185">Reference proteome</keyword>
<dbReference type="AlphaFoldDB" id="A0A498IR00"/>
<sequence length="102" mass="10940">MSNQSNEKGIFTMNVSILDVAENSVDGVEIPAARELLEKSRVRRLLLDERYRLAELGGVSVKSFAAARVGGLGFVGAESVIRLVMGLQGIAAMAEKVDRFGS</sequence>
<evidence type="ECO:0000313" key="1">
    <source>
        <dbReference type="EMBL" id="RXH84487.1"/>
    </source>
</evidence>